<dbReference type="PANTHER" id="PTHR12794:SF0">
    <property type="entry name" value="GEM-ASSOCIATED PROTEIN 2"/>
    <property type="match status" value="1"/>
</dbReference>
<dbReference type="HOGENOM" id="CLU_447232_0_0_1"/>
<dbReference type="VEuPathDB" id="TriTrypDB:LmjF.36.1300"/>
<dbReference type="STRING" id="5664.Q4Q1U6"/>
<proteinExistence type="predicted"/>
<dbReference type="VEuPathDB" id="TriTrypDB:LMJLV39_360018700"/>
<accession>Q4Q1U6</accession>
<feature type="region of interest" description="Disordered" evidence="1">
    <location>
        <begin position="139"/>
        <end position="191"/>
    </location>
</feature>
<feature type="compositionally biased region" description="Basic residues" evidence="1">
    <location>
        <begin position="144"/>
        <end position="154"/>
    </location>
</feature>
<sequence>MHTYLYMLSFTPLSRIISSGDDTHDVIESGEVLFILLLFLFLFLPTAYRGCNLPRLSPTTTTHPVFDMADAAAYLKLGKKIQSSRFGRAGVAREEATVSQNDGYAAAASDGGTAGVDVTSNSTTSGLVVVQVNDAQREVQQLPMKKKRVAKRSRSGSDEKDRPTALPVKSNSMATAEPATSTGQPPSEDLSTRGVVFEDELNLTNVASPTAPVPPVEGVAQRINLMAKWFPASLQERKLDAAVAPSMMFVEATVDRVNKMREYVLILRYGIEDAEALLEETRQTQSNVWGKKSVDGNSTHQGPRREYWDLSSSEVRQLVRSVGLPRFTQALAEFSDAVFTSHWSAAAAVYRLLSRRRRVCAPMDYNIRAWHEYLNTHGPESGRAPRLSDFLWLSAASTSAMFTATASRLLRGARSCAEQISVSDASLGDRASRTGSEGDFGSSDRPRFFDNTETAAEEEEPVPTRVWLLSAPVNFPTTLSPDQRAVLSFLRFLMPTSHSSRERTTSVGYGVWLFAAFSALDIPLDPDTDRLAHDLFRTCCRHLRTLAAWQGVSGSTRDLLLSKLHPRRPDAAPPLYASLDDICREDVLALYTIVVVLARFFRQNQDHFMPL</sequence>
<reference evidence="2 3" key="2">
    <citation type="journal article" date="2011" name="Genome Res.">
        <title>Chromosome and gene copy number variation allow major structural change between species and strains of Leishmania.</title>
        <authorList>
            <person name="Rogers M.B."/>
            <person name="Hilley J.D."/>
            <person name="Dickens N.J."/>
            <person name="Wilkes J."/>
            <person name="Bates P.A."/>
            <person name="Depledge D.P."/>
            <person name="Harris D."/>
            <person name="Her Y."/>
            <person name="Herzyk P."/>
            <person name="Imamura H."/>
            <person name="Otto T.D."/>
            <person name="Sanders M."/>
            <person name="Seeger K."/>
            <person name="Dujardin J.C."/>
            <person name="Berriman M."/>
            <person name="Smith D.F."/>
            <person name="Hertz-Fowler C."/>
            <person name="Mottram J.C."/>
        </authorList>
    </citation>
    <scope>NUCLEOTIDE SEQUENCE [LARGE SCALE GENOMIC DNA]</scope>
    <source>
        <strain evidence="3">MHOM/IL/81/Friedlin</strain>
    </source>
</reference>
<evidence type="ECO:0000313" key="3">
    <source>
        <dbReference type="Proteomes" id="UP000000542"/>
    </source>
</evidence>
<dbReference type="AlphaFoldDB" id="Q4Q1U6"/>
<dbReference type="RefSeq" id="XP_001686702.1">
    <property type="nucleotide sequence ID" value="XM_001686650.1"/>
</dbReference>
<protein>
    <submittedName>
        <fullName evidence="2">Uncharacterized protein</fullName>
    </submittedName>
</protein>
<evidence type="ECO:0000313" key="2">
    <source>
        <dbReference type="EMBL" id="CAJ09083.1"/>
    </source>
</evidence>
<dbReference type="EMBL" id="FR796432">
    <property type="protein sequence ID" value="CAJ09083.1"/>
    <property type="molecule type" value="Genomic_DNA"/>
</dbReference>
<dbReference type="GO" id="GO:0032797">
    <property type="term" value="C:SMN complex"/>
    <property type="evidence" value="ECO:0000318"/>
    <property type="project" value="GO_Central"/>
</dbReference>
<dbReference type="GeneID" id="5655380"/>
<dbReference type="KEGG" id="lma:LMJF_36_1300"/>
<organism evidence="2 3">
    <name type="scientific">Leishmania major</name>
    <dbReference type="NCBI Taxonomy" id="5664"/>
    <lineage>
        <taxon>Eukaryota</taxon>
        <taxon>Discoba</taxon>
        <taxon>Euglenozoa</taxon>
        <taxon>Kinetoplastea</taxon>
        <taxon>Metakinetoplastina</taxon>
        <taxon>Trypanosomatida</taxon>
        <taxon>Trypanosomatidae</taxon>
        <taxon>Leishmaniinae</taxon>
        <taxon>Leishmania</taxon>
    </lineage>
</organism>
<dbReference type="Proteomes" id="UP000000542">
    <property type="component" value="Chromosome 36"/>
</dbReference>
<dbReference type="GO" id="GO:0000387">
    <property type="term" value="P:spliceosomal snRNP assembly"/>
    <property type="evidence" value="ECO:0000318"/>
    <property type="project" value="GO_Central"/>
</dbReference>
<name>Q4Q1U6_LEIMA</name>
<evidence type="ECO:0000256" key="1">
    <source>
        <dbReference type="SAM" id="MobiDB-lite"/>
    </source>
</evidence>
<dbReference type="Gene3D" id="1.20.58.1070">
    <property type="match status" value="1"/>
</dbReference>
<keyword evidence="3" id="KW-1185">Reference proteome</keyword>
<dbReference type="InParanoid" id="Q4Q1U6"/>
<dbReference type="GO" id="GO:0005634">
    <property type="term" value="C:nucleus"/>
    <property type="evidence" value="ECO:0000318"/>
    <property type="project" value="GO_Central"/>
</dbReference>
<dbReference type="VEuPathDB" id="TriTrypDB:LMJSD75_360018700"/>
<dbReference type="eggNOG" id="ENOG502S06J">
    <property type="taxonomic scope" value="Eukaryota"/>
</dbReference>
<dbReference type="OMA" id="FRTCCRH"/>
<dbReference type="PANTHER" id="PTHR12794">
    <property type="entry name" value="GEMIN2"/>
    <property type="match status" value="1"/>
</dbReference>
<dbReference type="VEuPathDB" id="TriTrypDB:LMJFC_360020400"/>
<gene>
    <name evidence="2" type="ORF">LMJF_36_1300</name>
</gene>
<feature type="compositionally biased region" description="Polar residues" evidence="1">
    <location>
        <begin position="169"/>
        <end position="185"/>
    </location>
</feature>
<feature type="region of interest" description="Disordered" evidence="1">
    <location>
        <begin position="427"/>
        <end position="448"/>
    </location>
</feature>
<reference evidence="2 3" key="1">
    <citation type="journal article" date="2005" name="Science">
        <title>The genome of the kinetoplastid parasite, Leishmania major.</title>
        <authorList>
            <person name="Ivens A.C."/>
            <person name="Peacock C.S."/>
            <person name="Worthey E.A."/>
            <person name="Murphy L."/>
            <person name="Aggarwal G."/>
            <person name="Berriman M."/>
            <person name="Sisk E."/>
            <person name="Rajandream M.A."/>
            <person name="Adlem E."/>
            <person name="Aert R."/>
            <person name="Anupama A."/>
            <person name="Apostolou Z."/>
            <person name="Attipoe P."/>
            <person name="Bason N."/>
            <person name="Bauser C."/>
            <person name="Beck A."/>
            <person name="Beverley S.M."/>
            <person name="Bianchettin G."/>
            <person name="Borzym K."/>
            <person name="Bothe G."/>
            <person name="Bruschi C.V."/>
            <person name="Collins M."/>
            <person name="Cadag E."/>
            <person name="Ciarloni L."/>
            <person name="Clayton C."/>
            <person name="Coulson R.M."/>
            <person name="Cronin A."/>
            <person name="Cruz A.K."/>
            <person name="Davies R.M."/>
            <person name="De Gaudenzi J."/>
            <person name="Dobson D.E."/>
            <person name="Duesterhoeft A."/>
            <person name="Fazelina G."/>
            <person name="Fosker N."/>
            <person name="Frasch A.C."/>
            <person name="Fraser A."/>
            <person name="Fuchs M."/>
            <person name="Gabel C."/>
            <person name="Goble A."/>
            <person name="Goffeau A."/>
            <person name="Harris D."/>
            <person name="Hertz-Fowler C."/>
            <person name="Hilbert H."/>
            <person name="Horn D."/>
            <person name="Huang Y."/>
            <person name="Klages S."/>
            <person name="Knights A."/>
            <person name="Kube M."/>
            <person name="Larke N."/>
            <person name="Litvin L."/>
            <person name="Lord A."/>
            <person name="Louie T."/>
            <person name="Marra M."/>
            <person name="Masuy D."/>
            <person name="Matthews K."/>
            <person name="Michaeli S."/>
            <person name="Mottram J.C."/>
            <person name="Muller-Auer S."/>
            <person name="Munden H."/>
            <person name="Nelson S."/>
            <person name="Norbertczak H."/>
            <person name="Oliver K."/>
            <person name="O'neil S."/>
            <person name="Pentony M."/>
            <person name="Pohl T.M."/>
            <person name="Price C."/>
            <person name="Purnelle B."/>
            <person name="Quail M.A."/>
            <person name="Rabbinowitsch E."/>
            <person name="Reinhardt R."/>
            <person name="Rieger M."/>
            <person name="Rinta J."/>
            <person name="Robben J."/>
            <person name="Robertson L."/>
            <person name="Ruiz J.C."/>
            <person name="Rutter S."/>
            <person name="Saunders D."/>
            <person name="Schafer M."/>
            <person name="Schein J."/>
            <person name="Schwartz D.C."/>
            <person name="Seeger K."/>
            <person name="Seyler A."/>
            <person name="Sharp S."/>
            <person name="Shin H."/>
            <person name="Sivam D."/>
            <person name="Squares R."/>
            <person name="Squares S."/>
            <person name="Tosato V."/>
            <person name="Vogt C."/>
            <person name="Volckaert G."/>
            <person name="Wambutt R."/>
            <person name="Warren T."/>
            <person name="Wedler H."/>
            <person name="Woodward J."/>
            <person name="Zhou S."/>
            <person name="Zimmermann W."/>
            <person name="Smith D.F."/>
            <person name="Blackwell J.M."/>
            <person name="Stuart K.D."/>
            <person name="Barrell B."/>
            <person name="Myler P.J."/>
        </authorList>
    </citation>
    <scope>NUCLEOTIDE SEQUENCE [LARGE SCALE GENOMIC DNA]</scope>
    <source>
        <strain evidence="3">MHOM/IL/81/Friedlin</strain>
    </source>
</reference>